<evidence type="ECO:0000259" key="3">
    <source>
        <dbReference type="PROSITE" id="PS50802"/>
    </source>
</evidence>
<evidence type="ECO:0000256" key="1">
    <source>
        <dbReference type="ARBA" id="ARBA00010407"/>
    </source>
</evidence>
<comment type="caution">
    <text evidence="4">The sequence shown here is derived from an EMBL/GenBank/DDBJ whole genome shotgun (WGS) entry which is preliminary data.</text>
</comment>
<feature type="compositionally biased region" description="Basic and acidic residues" evidence="2">
    <location>
        <begin position="287"/>
        <end position="300"/>
    </location>
</feature>
<organism evidence="4 5">
    <name type="scientific">[Myrmecia] bisecta</name>
    <dbReference type="NCBI Taxonomy" id="41462"/>
    <lineage>
        <taxon>Eukaryota</taxon>
        <taxon>Viridiplantae</taxon>
        <taxon>Chlorophyta</taxon>
        <taxon>core chlorophytes</taxon>
        <taxon>Trebouxiophyceae</taxon>
        <taxon>Trebouxiales</taxon>
        <taxon>Trebouxiaceae</taxon>
        <taxon>Myrmecia</taxon>
    </lineage>
</organism>
<gene>
    <name evidence="4" type="ORF">WJX72_005737</name>
</gene>
<dbReference type="Pfam" id="PF02338">
    <property type="entry name" value="OTU"/>
    <property type="match status" value="1"/>
</dbReference>
<sequence>MRRCLSCVTDPEHHFPLHRQSRTSDDVFLDPPDIVDDERAGKQSRELYSQFSRVISPVEVDRASANVNMSTSLSRDPSKTFQRMNSTKPQLAGAASLSRMWSDSRKVLEEAIQTQKSEDRAHQEPDLMAQETRLQKRLGKFKLDMHVMAGDGNCQFRSVSFGLYGDPQHHRSVRLKAVQYMRAHKDDFQCFVGESFQEYVRNMAKDGSWGDELTLRAISDSYGIVVNVITSDQHNWFMRYKPDTLQLSLEIFLTYIAPVHYNAIRRQTSGQQLLRKLSHSNSSKIQEALDREQRRSRGTGDMELDNGELVTLDPPEQAQAIVVM</sequence>
<dbReference type="InterPro" id="IPR038765">
    <property type="entry name" value="Papain-like_cys_pep_sf"/>
</dbReference>
<dbReference type="PROSITE" id="PS50802">
    <property type="entry name" value="OTU"/>
    <property type="match status" value="1"/>
</dbReference>
<dbReference type="SUPFAM" id="SSF54001">
    <property type="entry name" value="Cysteine proteinases"/>
    <property type="match status" value="1"/>
</dbReference>
<dbReference type="EMBL" id="JALJOR010000014">
    <property type="protein sequence ID" value="KAK9806216.1"/>
    <property type="molecule type" value="Genomic_DNA"/>
</dbReference>
<feature type="domain" description="OTU" evidence="3">
    <location>
        <begin position="143"/>
        <end position="267"/>
    </location>
</feature>
<dbReference type="InterPro" id="IPR050704">
    <property type="entry name" value="Peptidase_C85-like"/>
</dbReference>
<dbReference type="GO" id="GO:0016579">
    <property type="term" value="P:protein deubiquitination"/>
    <property type="evidence" value="ECO:0007669"/>
    <property type="project" value="TreeGrafter"/>
</dbReference>
<feature type="region of interest" description="Disordered" evidence="2">
    <location>
        <begin position="69"/>
        <end position="89"/>
    </location>
</feature>
<dbReference type="PANTHER" id="PTHR12419:SF11">
    <property type="entry name" value="OTU DOMAIN-CONTAINING PROTEIN DDB_G0284757"/>
    <property type="match status" value="1"/>
</dbReference>
<keyword evidence="5" id="KW-1185">Reference proteome</keyword>
<feature type="region of interest" description="Disordered" evidence="2">
    <location>
        <begin position="284"/>
        <end position="310"/>
    </location>
</feature>
<dbReference type="CDD" id="cd22751">
    <property type="entry name" value="OTU_plant_OTU9-like"/>
    <property type="match status" value="1"/>
</dbReference>
<dbReference type="AlphaFoldDB" id="A0AAW1P6D0"/>
<protein>
    <recommendedName>
        <fullName evidence="3">OTU domain-containing protein</fullName>
    </recommendedName>
</protein>
<dbReference type="InterPro" id="IPR003323">
    <property type="entry name" value="OTU_dom"/>
</dbReference>
<dbReference type="Gene3D" id="3.90.70.80">
    <property type="match status" value="1"/>
</dbReference>
<dbReference type="GO" id="GO:0004843">
    <property type="term" value="F:cysteine-type deubiquitinase activity"/>
    <property type="evidence" value="ECO:0007669"/>
    <property type="project" value="TreeGrafter"/>
</dbReference>
<reference evidence="4 5" key="1">
    <citation type="journal article" date="2024" name="Nat. Commun.">
        <title>Phylogenomics reveals the evolutionary origins of lichenization in chlorophyte algae.</title>
        <authorList>
            <person name="Puginier C."/>
            <person name="Libourel C."/>
            <person name="Otte J."/>
            <person name="Skaloud P."/>
            <person name="Haon M."/>
            <person name="Grisel S."/>
            <person name="Petersen M."/>
            <person name="Berrin J.G."/>
            <person name="Delaux P.M."/>
            <person name="Dal Grande F."/>
            <person name="Keller J."/>
        </authorList>
    </citation>
    <scope>NUCLEOTIDE SEQUENCE [LARGE SCALE GENOMIC DNA]</scope>
    <source>
        <strain evidence="4 5">SAG 2043</strain>
    </source>
</reference>
<dbReference type="Proteomes" id="UP001489004">
    <property type="component" value="Unassembled WGS sequence"/>
</dbReference>
<dbReference type="PANTHER" id="PTHR12419">
    <property type="entry name" value="OTU DOMAIN CONTAINING PROTEIN"/>
    <property type="match status" value="1"/>
</dbReference>
<evidence type="ECO:0000256" key="2">
    <source>
        <dbReference type="SAM" id="MobiDB-lite"/>
    </source>
</evidence>
<evidence type="ECO:0000313" key="5">
    <source>
        <dbReference type="Proteomes" id="UP001489004"/>
    </source>
</evidence>
<accession>A0AAW1P6D0</accession>
<proteinExistence type="inferred from homology"/>
<name>A0AAW1P6D0_9CHLO</name>
<comment type="similarity">
    <text evidence="1">Belongs to the peptidase C85 family.</text>
</comment>
<evidence type="ECO:0000313" key="4">
    <source>
        <dbReference type="EMBL" id="KAK9806216.1"/>
    </source>
</evidence>